<protein>
    <submittedName>
        <fullName evidence="1">Uncharacterized protein</fullName>
    </submittedName>
</protein>
<dbReference type="OrthoDB" id="1446962at2"/>
<evidence type="ECO:0000313" key="1">
    <source>
        <dbReference type="EMBL" id="SFD48987.1"/>
    </source>
</evidence>
<proteinExistence type="predicted"/>
<evidence type="ECO:0000313" key="2">
    <source>
        <dbReference type="Proteomes" id="UP000199672"/>
    </source>
</evidence>
<sequence>MDMIEKLENLKKLTALYLNTLKPVSEEKNIYEAKIKLSSYTELSSIITQMLKSCILVLELNANKDSDIALMLEMVLQLLPVDEFELLDRISEIAKVESLDE</sequence>
<organism evidence="1 2">
    <name type="scientific">Flavobacterium phragmitis</name>
    <dbReference type="NCBI Taxonomy" id="739143"/>
    <lineage>
        <taxon>Bacteria</taxon>
        <taxon>Pseudomonadati</taxon>
        <taxon>Bacteroidota</taxon>
        <taxon>Flavobacteriia</taxon>
        <taxon>Flavobacteriales</taxon>
        <taxon>Flavobacteriaceae</taxon>
        <taxon>Flavobacterium</taxon>
    </lineage>
</organism>
<dbReference type="RefSeq" id="WP_091495413.1">
    <property type="nucleotide sequence ID" value="NZ_FOMH01000008.1"/>
</dbReference>
<dbReference type="AlphaFoldDB" id="A0A1I1SRC1"/>
<keyword evidence="2" id="KW-1185">Reference proteome</keyword>
<dbReference type="Proteomes" id="UP000199672">
    <property type="component" value="Unassembled WGS sequence"/>
</dbReference>
<dbReference type="EMBL" id="FOMH01000008">
    <property type="protein sequence ID" value="SFD48987.1"/>
    <property type="molecule type" value="Genomic_DNA"/>
</dbReference>
<gene>
    <name evidence="1" type="ORF">SAMN05216297_108176</name>
</gene>
<name>A0A1I1SRC1_9FLAO</name>
<reference evidence="2" key="1">
    <citation type="submission" date="2016-10" db="EMBL/GenBank/DDBJ databases">
        <authorList>
            <person name="Varghese N."/>
            <person name="Submissions S."/>
        </authorList>
    </citation>
    <scope>NUCLEOTIDE SEQUENCE [LARGE SCALE GENOMIC DNA]</scope>
    <source>
        <strain evidence="2">CGMCC 1.10370</strain>
    </source>
</reference>
<accession>A0A1I1SRC1</accession>